<dbReference type="Gene3D" id="3.30.2310.20">
    <property type="entry name" value="RelE-like"/>
    <property type="match status" value="1"/>
</dbReference>
<comment type="catalytic activity">
    <reaction evidence="6">
        <text>Couples ATP hydrolysis with the unwinding of duplex DNA by translocating in the 3'-5' direction.</text>
        <dbReference type="EC" id="5.6.2.4"/>
    </reaction>
</comment>
<organism evidence="11 12">
    <name type="scientific">Vibrio agarilyticus</name>
    <dbReference type="NCBI Taxonomy" id="2726741"/>
    <lineage>
        <taxon>Bacteria</taxon>
        <taxon>Pseudomonadati</taxon>
        <taxon>Pseudomonadota</taxon>
        <taxon>Gammaproteobacteria</taxon>
        <taxon>Vibrionales</taxon>
        <taxon>Vibrionaceae</taxon>
        <taxon>Vibrio</taxon>
    </lineage>
</organism>
<evidence type="ECO:0000313" key="11">
    <source>
        <dbReference type="EMBL" id="NLS14890.1"/>
    </source>
</evidence>
<dbReference type="EMBL" id="JABAIK010000035">
    <property type="protein sequence ID" value="NLS14890.1"/>
    <property type="molecule type" value="Genomic_DNA"/>
</dbReference>
<dbReference type="GO" id="GO:0043138">
    <property type="term" value="F:3'-5' DNA helicase activity"/>
    <property type="evidence" value="ECO:0007669"/>
    <property type="project" value="UniProtKB-EC"/>
</dbReference>
<dbReference type="PROSITE" id="PS51198">
    <property type="entry name" value="UVRD_HELICASE_ATP_BIND"/>
    <property type="match status" value="1"/>
</dbReference>
<reference evidence="11 12" key="1">
    <citation type="submission" date="2020-04" db="EMBL/GenBank/DDBJ databases">
        <title>Vibrio sp. SM6, a novel species isolated from seawater.</title>
        <authorList>
            <person name="Wang X."/>
        </authorList>
    </citation>
    <scope>NUCLEOTIDE SEQUENCE [LARGE SCALE GENOMIC DNA]</scope>
    <source>
        <strain evidence="11 12">SM6</strain>
    </source>
</reference>
<dbReference type="GO" id="GO:0005829">
    <property type="term" value="C:cytosol"/>
    <property type="evidence" value="ECO:0007669"/>
    <property type="project" value="TreeGrafter"/>
</dbReference>
<dbReference type="Pfam" id="PF00580">
    <property type="entry name" value="UvrD-helicase"/>
    <property type="match status" value="1"/>
</dbReference>
<dbReference type="InterPro" id="IPR014016">
    <property type="entry name" value="UvrD-like_ATP-bd"/>
</dbReference>
<dbReference type="Gene3D" id="3.40.50.300">
    <property type="entry name" value="P-loop containing nucleotide triphosphate hydrolases"/>
    <property type="match status" value="3"/>
</dbReference>
<sequence length="714" mass="81422">MINMTAVEMPKVAIAGDFLMSFAKIPKQQQKKVQEFISKFRQNPMSSGINYEKIRDAKSSNVHSVRIDQTYRGIVLKPEKGNIYMLMWVAHHDDAYDWARRHDCLIHPSTGAIQIVEVSNVVEEPRVDTLESHIQKALFSDFSREQILALGIPSDFIDAVMTVCSEKDLELLEKKLPAESYEPLYLLAAGEDYEDLLATYNESHGETVDVTDFDAALERASSQRNFRMVTDDLELQKMLNAPLEKWRVFLHPSQRALVTRKANGPTRVLGGAGTGKTVVAMHRAVHLAEQLSTSNSSSKVLFTTFTRNLASDIKANLKKIASEEQLARIEVSNIDGWISRFLKRFNYDYKVVYDNDKERQICWKYAIDLAPSEPYFPESFYEEEWRHVVQPNGVKAKSEYFSVSRVGRGTPLSRIQRAKIWPVFEEFRNQMNRKRLRDINEAMLDAIEIIKEQKITLPYSSIIVDEAQDMGSQAFSLLRAIVPEQENDMFIVGDGHQRIYRNKVVLGRCGINVRGRRSQKLKINYRTTEETRRFATSILNNVQVDNLDGELDRSTDYLSLFHGEMPIVKVLPSFDDEVSFLKQQLEMLLANDVPLKDICLVARTNFVRDSYAKSLSELGVQTHALSADSADSDKEGLRVATMHRVKGLEFKYILIAGVNKDIIPLKQVLTEDPVEKRDYDFNERALLHVAATRAIKGLYVTASNNPSPYLADFV</sequence>
<evidence type="ECO:0000256" key="1">
    <source>
        <dbReference type="ARBA" id="ARBA00022741"/>
    </source>
</evidence>
<keyword evidence="1 9" id="KW-0547">Nucleotide-binding</keyword>
<keyword evidence="5" id="KW-0413">Isomerase</keyword>
<evidence type="ECO:0000256" key="2">
    <source>
        <dbReference type="ARBA" id="ARBA00022801"/>
    </source>
</evidence>
<keyword evidence="12" id="KW-1185">Reference proteome</keyword>
<dbReference type="InterPro" id="IPR014017">
    <property type="entry name" value="DNA_helicase_UvrD-like_C"/>
</dbReference>
<gene>
    <name evidence="11" type="ORF">HGP28_18695</name>
</gene>
<accession>A0A7X8YIR1</accession>
<dbReference type="SUPFAM" id="SSF52540">
    <property type="entry name" value="P-loop containing nucleoside triphosphate hydrolases"/>
    <property type="match status" value="1"/>
</dbReference>
<feature type="binding site" evidence="9">
    <location>
        <begin position="270"/>
        <end position="277"/>
    </location>
    <ligand>
        <name>ATP</name>
        <dbReference type="ChEBI" id="CHEBI:30616"/>
    </ligand>
</feature>
<keyword evidence="3 9" id="KW-0347">Helicase</keyword>
<dbReference type="GO" id="GO:0016787">
    <property type="term" value="F:hydrolase activity"/>
    <property type="evidence" value="ECO:0007669"/>
    <property type="project" value="UniProtKB-UniRule"/>
</dbReference>
<dbReference type="GO" id="GO:0003677">
    <property type="term" value="F:DNA binding"/>
    <property type="evidence" value="ECO:0007669"/>
    <property type="project" value="InterPro"/>
</dbReference>
<dbReference type="PANTHER" id="PTHR11070">
    <property type="entry name" value="UVRD / RECB / PCRA DNA HELICASE FAMILY MEMBER"/>
    <property type="match status" value="1"/>
</dbReference>
<comment type="caution">
    <text evidence="11">The sequence shown here is derived from an EMBL/GenBank/DDBJ whole genome shotgun (WGS) entry which is preliminary data.</text>
</comment>
<dbReference type="SUPFAM" id="SSF143011">
    <property type="entry name" value="RelE-like"/>
    <property type="match status" value="1"/>
</dbReference>
<dbReference type="PANTHER" id="PTHR11070:SF45">
    <property type="entry name" value="DNA 3'-5' HELICASE"/>
    <property type="match status" value="1"/>
</dbReference>
<evidence type="ECO:0000256" key="5">
    <source>
        <dbReference type="ARBA" id="ARBA00023235"/>
    </source>
</evidence>
<proteinExistence type="predicted"/>
<dbReference type="GO" id="GO:0000725">
    <property type="term" value="P:recombinational repair"/>
    <property type="evidence" value="ECO:0007669"/>
    <property type="project" value="TreeGrafter"/>
</dbReference>
<evidence type="ECO:0000256" key="7">
    <source>
        <dbReference type="ARBA" id="ARBA00034808"/>
    </source>
</evidence>
<feature type="domain" description="UvrD-like helicase ATP-binding" evidence="10">
    <location>
        <begin position="249"/>
        <end position="535"/>
    </location>
</feature>
<evidence type="ECO:0000256" key="4">
    <source>
        <dbReference type="ARBA" id="ARBA00022840"/>
    </source>
</evidence>
<dbReference type="EC" id="5.6.2.4" evidence="7"/>
<dbReference type="AlphaFoldDB" id="A0A7X8YIR1"/>
<comment type="catalytic activity">
    <reaction evidence="8">
        <text>ATP + H2O = ADP + phosphate + H(+)</text>
        <dbReference type="Rhea" id="RHEA:13065"/>
        <dbReference type="ChEBI" id="CHEBI:15377"/>
        <dbReference type="ChEBI" id="CHEBI:15378"/>
        <dbReference type="ChEBI" id="CHEBI:30616"/>
        <dbReference type="ChEBI" id="CHEBI:43474"/>
        <dbReference type="ChEBI" id="CHEBI:456216"/>
        <dbReference type="EC" id="5.6.2.4"/>
    </reaction>
</comment>
<dbReference type="Pfam" id="PF13361">
    <property type="entry name" value="UvrD_C"/>
    <property type="match status" value="1"/>
</dbReference>
<dbReference type="InterPro" id="IPR035093">
    <property type="entry name" value="RelE/ParE_toxin_dom_sf"/>
</dbReference>
<dbReference type="InterPro" id="IPR027417">
    <property type="entry name" value="P-loop_NTPase"/>
</dbReference>
<keyword evidence="4 9" id="KW-0067">ATP-binding</keyword>
<evidence type="ECO:0000256" key="9">
    <source>
        <dbReference type="PROSITE-ProRule" id="PRU00560"/>
    </source>
</evidence>
<evidence type="ECO:0000256" key="8">
    <source>
        <dbReference type="ARBA" id="ARBA00048988"/>
    </source>
</evidence>
<protein>
    <recommendedName>
        <fullName evidence="7">DNA 3'-5' helicase</fullName>
        <ecNumber evidence="7">5.6.2.4</ecNumber>
    </recommendedName>
</protein>
<dbReference type="Proteomes" id="UP000535589">
    <property type="component" value="Unassembled WGS sequence"/>
</dbReference>
<dbReference type="InterPro" id="IPR000212">
    <property type="entry name" value="DNA_helicase_UvrD/REP"/>
</dbReference>
<keyword evidence="2 9" id="KW-0378">Hydrolase</keyword>
<evidence type="ECO:0000256" key="3">
    <source>
        <dbReference type="ARBA" id="ARBA00022806"/>
    </source>
</evidence>
<dbReference type="GO" id="GO:0005524">
    <property type="term" value="F:ATP binding"/>
    <property type="evidence" value="ECO:0007669"/>
    <property type="project" value="UniProtKB-UniRule"/>
</dbReference>
<evidence type="ECO:0000313" key="12">
    <source>
        <dbReference type="Proteomes" id="UP000535589"/>
    </source>
</evidence>
<evidence type="ECO:0000259" key="10">
    <source>
        <dbReference type="PROSITE" id="PS51198"/>
    </source>
</evidence>
<evidence type="ECO:0000256" key="6">
    <source>
        <dbReference type="ARBA" id="ARBA00034617"/>
    </source>
</evidence>
<name>A0A7X8YIR1_9VIBR</name>